<evidence type="ECO:0000256" key="2">
    <source>
        <dbReference type="SAM" id="Phobius"/>
    </source>
</evidence>
<dbReference type="HOGENOM" id="CLU_1375112_0_0_1"/>
<feature type="compositionally biased region" description="Polar residues" evidence="1">
    <location>
        <begin position="1"/>
        <end position="12"/>
    </location>
</feature>
<reference evidence="4" key="1">
    <citation type="journal article" date="2012" name="Nat. Genet.">
        <title>Lifestyle transitions in plant pathogenic Colletotrichum fungi deciphered by genome and transcriptome analyses.</title>
        <authorList>
            <person name="O'Connell R.J."/>
            <person name="Thon M.R."/>
            <person name="Hacquard S."/>
            <person name="Amyotte S.G."/>
            <person name="Kleemann J."/>
            <person name="Torres M.F."/>
            <person name="Damm U."/>
            <person name="Buiate E.A."/>
            <person name="Epstein L."/>
            <person name="Alkan N."/>
            <person name="Altmueller J."/>
            <person name="Alvarado-Balderrama L."/>
            <person name="Bauser C.A."/>
            <person name="Becker C."/>
            <person name="Birren B.W."/>
            <person name="Chen Z."/>
            <person name="Choi J."/>
            <person name="Crouch J.A."/>
            <person name="Duvick J.P."/>
            <person name="Farman M.A."/>
            <person name="Gan P."/>
            <person name="Heiman D."/>
            <person name="Henrissat B."/>
            <person name="Howard R.J."/>
            <person name="Kabbage M."/>
            <person name="Koch C."/>
            <person name="Kracher B."/>
            <person name="Kubo Y."/>
            <person name="Law A.D."/>
            <person name="Lebrun M.-H."/>
            <person name="Lee Y.-H."/>
            <person name="Miyara I."/>
            <person name="Moore N."/>
            <person name="Neumann U."/>
            <person name="Nordstroem K."/>
            <person name="Panaccione D.G."/>
            <person name="Panstruga R."/>
            <person name="Place M."/>
            <person name="Proctor R.H."/>
            <person name="Prusky D."/>
            <person name="Rech G."/>
            <person name="Reinhardt R."/>
            <person name="Rollins J.A."/>
            <person name="Rounsley S."/>
            <person name="Schardl C.L."/>
            <person name="Schwartz D.C."/>
            <person name="Shenoy N."/>
            <person name="Shirasu K."/>
            <person name="Sikhakolli U.R."/>
            <person name="Stueber K."/>
            <person name="Sukno S.A."/>
            <person name="Sweigard J.A."/>
            <person name="Takano Y."/>
            <person name="Takahara H."/>
            <person name="Trail F."/>
            <person name="van der Does H.C."/>
            <person name="Voll L.M."/>
            <person name="Will I."/>
            <person name="Young S."/>
            <person name="Zeng Q."/>
            <person name="Zhang J."/>
            <person name="Zhou S."/>
            <person name="Dickman M.B."/>
            <person name="Schulze-Lefert P."/>
            <person name="Ver Loren van Themaat E."/>
            <person name="Ma L.-J."/>
            <person name="Vaillancourt L.J."/>
        </authorList>
    </citation>
    <scope>NUCLEOTIDE SEQUENCE [LARGE SCALE GENOMIC DNA]</scope>
    <source>
        <strain evidence="4">IMI 349063</strain>
    </source>
</reference>
<protein>
    <submittedName>
        <fullName evidence="3">Uncharacterized protein</fullName>
    </submittedName>
</protein>
<evidence type="ECO:0000256" key="1">
    <source>
        <dbReference type="SAM" id="MobiDB-lite"/>
    </source>
</evidence>
<accession>H1VUN6</accession>
<organism evidence="3 4">
    <name type="scientific">Colletotrichum higginsianum (strain IMI 349063)</name>
    <name type="common">Crucifer anthracnose fungus</name>
    <dbReference type="NCBI Taxonomy" id="759273"/>
    <lineage>
        <taxon>Eukaryota</taxon>
        <taxon>Fungi</taxon>
        <taxon>Dikarya</taxon>
        <taxon>Ascomycota</taxon>
        <taxon>Pezizomycotina</taxon>
        <taxon>Sordariomycetes</taxon>
        <taxon>Hypocreomycetidae</taxon>
        <taxon>Glomerellales</taxon>
        <taxon>Glomerellaceae</taxon>
        <taxon>Colletotrichum</taxon>
        <taxon>Colletotrichum destructivum species complex</taxon>
    </lineage>
</organism>
<dbReference type="Proteomes" id="UP000007174">
    <property type="component" value="Unassembled WGS sequence"/>
</dbReference>
<feature type="non-terminal residue" evidence="3">
    <location>
        <position position="1"/>
    </location>
</feature>
<feature type="transmembrane region" description="Helical" evidence="2">
    <location>
        <begin position="130"/>
        <end position="156"/>
    </location>
</feature>
<sequence length="199" mass="20478">AANRHSLGNQVSDGRPSIAGRGRGVGPGNYAAAAGLDEARGVHLAHGPTIEGEGPKVCRRGLGESGRVGPATFSEKEGELVDYRTSNSGRGVGDSIQLSLESSEILCFLLGQDAIGLCFKTGNLFGPAGGVFLFLTPATAVRFLFLGLLVLVLFLLPGDVMFPLSGADEVLVEDRLEGKLGDDLGTSVVGSGRELKVGA</sequence>
<evidence type="ECO:0000313" key="4">
    <source>
        <dbReference type="Proteomes" id="UP000007174"/>
    </source>
</evidence>
<keyword evidence="2" id="KW-0472">Membrane</keyword>
<dbReference type="EMBL" id="CACQ02006503">
    <property type="protein sequence ID" value="CCF43945.1"/>
    <property type="molecule type" value="Genomic_DNA"/>
</dbReference>
<evidence type="ECO:0000313" key="3">
    <source>
        <dbReference type="EMBL" id="CCF43945.1"/>
    </source>
</evidence>
<feature type="region of interest" description="Disordered" evidence="1">
    <location>
        <begin position="1"/>
        <end position="24"/>
    </location>
</feature>
<proteinExistence type="predicted"/>
<gene>
    <name evidence="3" type="ORF">CH063_13501</name>
</gene>
<keyword evidence="2" id="KW-0812">Transmembrane</keyword>
<keyword evidence="2" id="KW-1133">Transmembrane helix</keyword>
<name>H1VUN6_COLHI</name>
<dbReference type="AlphaFoldDB" id="H1VUN6"/>